<evidence type="ECO:0000313" key="1">
    <source>
        <dbReference type="EMBL" id="OWU77598.1"/>
    </source>
</evidence>
<dbReference type="AlphaFoldDB" id="A0A225NWH4"/>
<protein>
    <submittedName>
        <fullName evidence="1">Uncharacterized protein</fullName>
    </submittedName>
</protein>
<reference evidence="1 2" key="1">
    <citation type="submission" date="2013-04" db="EMBL/GenBank/DDBJ databases">
        <title>Oceanicola sp. 22II1-22F33 Genome Sequencing.</title>
        <authorList>
            <person name="Lai Q."/>
            <person name="Li G."/>
            <person name="Shao Z."/>
        </authorList>
    </citation>
    <scope>NUCLEOTIDE SEQUENCE [LARGE SCALE GENOMIC DNA]</scope>
    <source>
        <strain evidence="1 2">22II1-22F33</strain>
    </source>
</reference>
<dbReference type="RefSeq" id="WP_088648226.1">
    <property type="nucleotide sequence ID" value="NZ_AQQR01000001.1"/>
</dbReference>
<dbReference type="Proteomes" id="UP000215377">
    <property type="component" value="Unassembled WGS sequence"/>
</dbReference>
<gene>
    <name evidence="1" type="ORF">ATO3_02615</name>
</gene>
<keyword evidence="2" id="KW-1185">Reference proteome</keyword>
<name>A0A225NWH4_9RHOB</name>
<sequence length="226" mass="24422">MSRPVVTVPYALMRMTQVDWWIDWRGQGSERNDGNTKTVYNRAPIWRGQFSLALPGAFAGEWRATHWAAEGRRGLYRLYMVDPILFDRNATLAAAFVNAGIPFSDGATFGDGTGYEPGPLALADAGAAPGASSIVVEIPDPALVPVRGQILSADDWPMGVISVEALGGIRYRIGVRMQRATIAAGDPIALVGTGLFEAEEDDASRMSYGLGRIARPEVTLREALNR</sequence>
<accession>A0A225NWH4</accession>
<evidence type="ECO:0000313" key="2">
    <source>
        <dbReference type="Proteomes" id="UP000215377"/>
    </source>
</evidence>
<organism evidence="1 2">
    <name type="scientific">Marinibacterium profundimaris</name>
    <dbReference type="NCBI Taxonomy" id="1679460"/>
    <lineage>
        <taxon>Bacteria</taxon>
        <taxon>Pseudomonadati</taxon>
        <taxon>Pseudomonadota</taxon>
        <taxon>Alphaproteobacteria</taxon>
        <taxon>Rhodobacterales</taxon>
        <taxon>Paracoccaceae</taxon>
        <taxon>Marinibacterium</taxon>
    </lineage>
</organism>
<proteinExistence type="predicted"/>
<dbReference type="EMBL" id="AQQR01000001">
    <property type="protein sequence ID" value="OWU77598.1"/>
    <property type="molecule type" value="Genomic_DNA"/>
</dbReference>
<comment type="caution">
    <text evidence="1">The sequence shown here is derived from an EMBL/GenBank/DDBJ whole genome shotgun (WGS) entry which is preliminary data.</text>
</comment>
<dbReference type="OrthoDB" id="7858099at2"/>